<dbReference type="CDD" id="cd07067">
    <property type="entry name" value="HP_PGM_like"/>
    <property type="match status" value="1"/>
</dbReference>
<evidence type="ECO:0000256" key="2">
    <source>
        <dbReference type="PIRSR" id="PIRSR613078-2"/>
    </source>
</evidence>
<reference evidence="3 4" key="1">
    <citation type="journal article" date="2015" name="Nature">
        <title>rRNA introns, odd ribosomes, and small enigmatic genomes across a large radiation of phyla.</title>
        <authorList>
            <person name="Brown C.T."/>
            <person name="Hug L.A."/>
            <person name="Thomas B.C."/>
            <person name="Sharon I."/>
            <person name="Castelle C.J."/>
            <person name="Singh A."/>
            <person name="Wilkins M.J."/>
            <person name="Williams K.H."/>
            <person name="Banfield J.F."/>
        </authorList>
    </citation>
    <scope>NUCLEOTIDE SEQUENCE [LARGE SCALE GENOMIC DNA]</scope>
</reference>
<dbReference type="InterPro" id="IPR013078">
    <property type="entry name" value="His_Pase_superF_clade-1"/>
</dbReference>
<keyword evidence="1" id="KW-0378">Hydrolase</keyword>
<dbReference type="PANTHER" id="PTHR46517:SF1">
    <property type="entry name" value="FRUCTOSE-2,6-BISPHOSPHATASE TIGAR"/>
    <property type="match status" value="1"/>
</dbReference>
<dbReference type="GO" id="GO:0043456">
    <property type="term" value="P:regulation of pentose-phosphate shunt"/>
    <property type="evidence" value="ECO:0007669"/>
    <property type="project" value="TreeGrafter"/>
</dbReference>
<accession>A0A0G1NTW4</accession>
<dbReference type="GO" id="GO:0005829">
    <property type="term" value="C:cytosol"/>
    <property type="evidence" value="ECO:0007669"/>
    <property type="project" value="TreeGrafter"/>
</dbReference>
<dbReference type="Pfam" id="PF00300">
    <property type="entry name" value="His_Phos_1"/>
    <property type="match status" value="1"/>
</dbReference>
<evidence type="ECO:0000256" key="1">
    <source>
        <dbReference type="ARBA" id="ARBA00022801"/>
    </source>
</evidence>
<dbReference type="AlphaFoldDB" id="A0A0G1NTW4"/>
<protein>
    <submittedName>
        <fullName evidence="3">Phosphoglycerate mutase</fullName>
    </submittedName>
</protein>
<dbReference type="GO" id="GO:0045820">
    <property type="term" value="P:negative regulation of glycolytic process"/>
    <property type="evidence" value="ECO:0007669"/>
    <property type="project" value="TreeGrafter"/>
</dbReference>
<proteinExistence type="predicted"/>
<evidence type="ECO:0000313" key="4">
    <source>
        <dbReference type="Proteomes" id="UP000034214"/>
    </source>
</evidence>
<dbReference type="Gene3D" id="3.40.50.1240">
    <property type="entry name" value="Phosphoglycerate mutase-like"/>
    <property type="match status" value="1"/>
</dbReference>
<dbReference type="InterPro" id="IPR029033">
    <property type="entry name" value="His_PPase_superfam"/>
</dbReference>
<dbReference type="PANTHER" id="PTHR46517">
    <property type="entry name" value="FRUCTOSE-2,6-BISPHOSPHATASE TIGAR"/>
    <property type="match status" value="1"/>
</dbReference>
<comment type="caution">
    <text evidence="3">The sequence shown here is derived from an EMBL/GenBank/DDBJ whole genome shotgun (WGS) entry which is preliminary data.</text>
</comment>
<dbReference type="SMART" id="SM00855">
    <property type="entry name" value="PGAM"/>
    <property type="match status" value="1"/>
</dbReference>
<feature type="binding site" evidence="2">
    <location>
        <position position="56"/>
    </location>
    <ligand>
        <name>substrate</name>
    </ligand>
</feature>
<name>A0A0G1NTW4_9BACT</name>
<sequence>MILYLIRHGKTEDHEKNIRQGPNSPLGEYGVKQAKEVAERFREMKFDHLYSSDLPRAKQTAEEIAVQTALPLKINDLFREAVKSVRLDGQPYEGELNQRFLSSTERESRLMS</sequence>
<dbReference type="Proteomes" id="UP000034214">
    <property type="component" value="Unassembled WGS sequence"/>
</dbReference>
<dbReference type="InterPro" id="IPR051695">
    <property type="entry name" value="Phosphoglycerate_Mutase"/>
</dbReference>
<dbReference type="EMBL" id="LCKM01000055">
    <property type="protein sequence ID" value="KKT96537.1"/>
    <property type="molecule type" value="Genomic_DNA"/>
</dbReference>
<dbReference type="GO" id="GO:0004331">
    <property type="term" value="F:fructose-2,6-bisphosphate 2-phosphatase activity"/>
    <property type="evidence" value="ECO:0007669"/>
    <property type="project" value="TreeGrafter"/>
</dbReference>
<dbReference type="SUPFAM" id="SSF53254">
    <property type="entry name" value="Phosphoglycerate mutase-like"/>
    <property type="match status" value="1"/>
</dbReference>
<organism evidence="3 4">
    <name type="scientific">Candidatus Collierbacteria bacterium GW2011_GWC2_45_15</name>
    <dbReference type="NCBI Taxonomy" id="1618394"/>
    <lineage>
        <taxon>Bacteria</taxon>
        <taxon>Candidatus Collieribacteriota</taxon>
    </lineage>
</organism>
<evidence type="ECO:0000313" key="3">
    <source>
        <dbReference type="EMBL" id="KKT96537.1"/>
    </source>
</evidence>
<gene>
    <name evidence="3" type="ORF">UW99_C0055G0004</name>
</gene>